<evidence type="ECO:0000313" key="1">
    <source>
        <dbReference type="EMBL" id="KAF7336293.1"/>
    </source>
</evidence>
<keyword evidence="2" id="KW-1185">Reference proteome</keyword>
<gene>
    <name evidence="1" type="ORF">MVEN_02177600</name>
</gene>
<comment type="caution">
    <text evidence="1">The sequence shown here is derived from an EMBL/GenBank/DDBJ whole genome shotgun (WGS) entry which is preliminary data.</text>
</comment>
<protein>
    <submittedName>
        <fullName evidence="1">Uncharacterized protein</fullName>
    </submittedName>
</protein>
<name>A0A8H6X8A5_9AGAR</name>
<reference evidence="1" key="1">
    <citation type="submission" date="2020-05" db="EMBL/GenBank/DDBJ databases">
        <title>Mycena genomes resolve the evolution of fungal bioluminescence.</title>
        <authorList>
            <person name="Tsai I.J."/>
        </authorList>
    </citation>
    <scope>NUCLEOTIDE SEQUENCE</scope>
    <source>
        <strain evidence="1">CCC161011</strain>
    </source>
</reference>
<organism evidence="1 2">
    <name type="scientific">Mycena venus</name>
    <dbReference type="NCBI Taxonomy" id="2733690"/>
    <lineage>
        <taxon>Eukaryota</taxon>
        <taxon>Fungi</taxon>
        <taxon>Dikarya</taxon>
        <taxon>Basidiomycota</taxon>
        <taxon>Agaricomycotina</taxon>
        <taxon>Agaricomycetes</taxon>
        <taxon>Agaricomycetidae</taxon>
        <taxon>Agaricales</taxon>
        <taxon>Marasmiineae</taxon>
        <taxon>Mycenaceae</taxon>
        <taxon>Mycena</taxon>
    </lineage>
</organism>
<sequence length="332" mass="36619">MNNARLPPLPENFNGGWSADVYLAYQLIETAFGHGLTLLHQEDGEPLRLNLASERLVNESVPLLEQLERQGIPTAFTFACAHAIGPLVCELKLAALAAQGIERQNVTFLEPVEIVHTGKRGRPEKRINIDLLKEAFTANRNISQKDLAAALHVHRNVLGRKMKAAGISKKFEEMTDDDLDALVRAGHPEEEDDWYDDPEPLVEAVTDDLAHNIRHPAIKVARHKNPFRSPVIEGNFFAALDAIVEQGIVPDGYGVLEKEWDGDYPAMEAINPGTRGKEILVALPREIWLPRAILFVQALDAMTRCLVFEEGLGDAGAGNESDSSSSSQEDID</sequence>
<evidence type="ECO:0000313" key="2">
    <source>
        <dbReference type="Proteomes" id="UP000620124"/>
    </source>
</evidence>
<dbReference type="Proteomes" id="UP000620124">
    <property type="component" value="Unassembled WGS sequence"/>
</dbReference>
<dbReference type="EMBL" id="JACAZI010000023">
    <property type="protein sequence ID" value="KAF7336293.1"/>
    <property type="molecule type" value="Genomic_DNA"/>
</dbReference>
<dbReference type="AlphaFoldDB" id="A0A8H6X8A5"/>
<accession>A0A8H6X8A5</accession>
<dbReference type="OrthoDB" id="2686689at2759"/>
<proteinExistence type="predicted"/>